<evidence type="ECO:0008006" key="3">
    <source>
        <dbReference type="Google" id="ProtNLM"/>
    </source>
</evidence>
<accession>A0ABQ5FPE2</accession>
<organism evidence="1 2">
    <name type="scientific">Tanacetum coccineum</name>
    <dbReference type="NCBI Taxonomy" id="301880"/>
    <lineage>
        <taxon>Eukaryota</taxon>
        <taxon>Viridiplantae</taxon>
        <taxon>Streptophyta</taxon>
        <taxon>Embryophyta</taxon>
        <taxon>Tracheophyta</taxon>
        <taxon>Spermatophyta</taxon>
        <taxon>Magnoliopsida</taxon>
        <taxon>eudicotyledons</taxon>
        <taxon>Gunneridae</taxon>
        <taxon>Pentapetalae</taxon>
        <taxon>asterids</taxon>
        <taxon>campanulids</taxon>
        <taxon>Asterales</taxon>
        <taxon>Asteraceae</taxon>
        <taxon>Asteroideae</taxon>
        <taxon>Anthemideae</taxon>
        <taxon>Anthemidinae</taxon>
        <taxon>Tanacetum</taxon>
    </lineage>
</organism>
<dbReference type="Proteomes" id="UP001151760">
    <property type="component" value="Unassembled WGS sequence"/>
</dbReference>
<comment type="caution">
    <text evidence="1">The sequence shown here is derived from an EMBL/GenBank/DDBJ whole genome shotgun (WGS) entry which is preliminary data.</text>
</comment>
<reference evidence="1" key="1">
    <citation type="journal article" date="2022" name="Int. J. Mol. Sci.">
        <title>Draft Genome of Tanacetum Coccineum: Genomic Comparison of Closely Related Tanacetum-Family Plants.</title>
        <authorList>
            <person name="Yamashiro T."/>
            <person name="Shiraishi A."/>
            <person name="Nakayama K."/>
            <person name="Satake H."/>
        </authorList>
    </citation>
    <scope>NUCLEOTIDE SEQUENCE</scope>
</reference>
<reference evidence="1" key="2">
    <citation type="submission" date="2022-01" db="EMBL/GenBank/DDBJ databases">
        <authorList>
            <person name="Yamashiro T."/>
            <person name="Shiraishi A."/>
            <person name="Satake H."/>
            <person name="Nakayama K."/>
        </authorList>
    </citation>
    <scope>NUCLEOTIDE SEQUENCE</scope>
</reference>
<proteinExistence type="predicted"/>
<evidence type="ECO:0000313" key="1">
    <source>
        <dbReference type="EMBL" id="GJT64800.1"/>
    </source>
</evidence>
<keyword evidence="2" id="KW-1185">Reference proteome</keyword>
<name>A0ABQ5FPE2_9ASTR</name>
<protein>
    <recommendedName>
        <fullName evidence="3">Polyprotein</fullName>
    </recommendedName>
</protein>
<sequence length="381" mass="44193">MARNRHQVARTTRRVFGRNNYNRTLETAVDPERQLEISRERRANLVPAEVLYSNNRSTARHRVYEHYSEQRILCVDENQINLQLCNEESYESLRNSGLQHIHLGIFMIRLHALHRRSAGTNALVVLRDTRWEDSRQIIATMEVDLSAGTQLVYTFPDMILSVNDFHNHVEVAIQTHGYDTWQGGESNLLITMALTGRLSNTSYMGFQYSVENVMDHLTTTGITTIPGERRSIEELEGMDWHLKPPEQTSDYYVKYDAPSDTTLIEEIAATGWGDEFSDDEVTLGKVTILEERSDWDDDERSGGKVLVIQERLAQNQQEFLDKYLPQWDEHLAIQKQELESEWENPFAAKRGENHTIIHLSKEEKNNDLPYPKFRNFKQVAA</sequence>
<evidence type="ECO:0000313" key="2">
    <source>
        <dbReference type="Proteomes" id="UP001151760"/>
    </source>
</evidence>
<dbReference type="EMBL" id="BQNB010017579">
    <property type="protein sequence ID" value="GJT64800.1"/>
    <property type="molecule type" value="Genomic_DNA"/>
</dbReference>
<gene>
    <name evidence="1" type="ORF">Tco_1016280</name>
</gene>